<sequence length="598" mass="68013">MVNIAAPLYGIMVQEKQKGHHKSAVVQLIGADRVELIGAYRVELIGDDRVELIGADRVELIGDDRVELIGDDRAELIEDDRLELIGDDMVELIGDDRVELIGDDRLELIGDDRVELIGAYRVELIGADRVELIGADRVELIGDDRLELIGDDRVELIGDDRVELIGAYRVELIGADRVELIGDDRVELIGADTVELIGAYRVELIGDDRVELIGAYRVELIGAYRVELIGADRVELIGDDRVELIGDDRVELIGDDRVELIGDNRIKIQRQRNTMSTAAKQETAWMGFMDIFPVIGTVKESVELVLALYEGNDAVIKEKQKAAVNFVKESLKRRVKLTLPAAAVEEAVAVAEFSGLRNVREVRKEMIIEHVLQGSKRGSKPLTPAEKKERLKKLQEDMLKKIHIIDPDFYEELKEELERSIRGEHVFNNDILKFHSKVLSKFIQDNGIANLQRYDQIQQEVNELGKHTLTQNTAADIQTNMVFHFGEDEFYVNANGVMYGVYCRALRDALLVVLGHINPDDVTEQETQRVNFVIDNMNNYEIYVDDFAKVRWIANQADKQNKFRQVKPEVVNMYKTDRGDDWCIRILRLVQPLFRHPQ</sequence>
<dbReference type="Proteomes" id="UP000324632">
    <property type="component" value="Chromosome 5"/>
</dbReference>
<dbReference type="EMBL" id="SOYY01000005">
    <property type="protein sequence ID" value="KAA0721262.1"/>
    <property type="molecule type" value="Genomic_DNA"/>
</dbReference>
<reference evidence="1 2" key="1">
    <citation type="journal article" date="2019" name="Mol. Ecol. Resour.">
        <title>Chromosome-level genome assembly of Triplophysa tibetana, a fish adapted to the harsh high-altitude environment of the Tibetan Plateau.</title>
        <authorList>
            <person name="Yang X."/>
            <person name="Liu H."/>
            <person name="Ma Z."/>
            <person name="Zou Y."/>
            <person name="Zou M."/>
            <person name="Mao Y."/>
            <person name="Li X."/>
            <person name="Wang H."/>
            <person name="Chen T."/>
            <person name="Wang W."/>
            <person name="Yang R."/>
        </authorList>
    </citation>
    <scope>NUCLEOTIDE SEQUENCE [LARGE SCALE GENOMIC DNA]</scope>
    <source>
        <strain evidence="1">TTIB1903HZAU</strain>
        <tissue evidence="1">Muscle</tissue>
    </source>
</reference>
<gene>
    <name evidence="1" type="ORF">E1301_Tti021745</name>
</gene>
<comment type="caution">
    <text evidence="1">The sequence shown here is derived from an EMBL/GenBank/DDBJ whole genome shotgun (WGS) entry which is preliminary data.</text>
</comment>
<accession>A0A5A9PI38</accession>
<evidence type="ECO:0000313" key="1">
    <source>
        <dbReference type="EMBL" id="KAA0721262.1"/>
    </source>
</evidence>
<name>A0A5A9PI38_9TELE</name>
<proteinExistence type="predicted"/>
<keyword evidence="2" id="KW-1185">Reference proteome</keyword>
<dbReference type="AlphaFoldDB" id="A0A5A9PI38"/>
<protein>
    <submittedName>
        <fullName evidence="1">Uncharacterized protein</fullName>
    </submittedName>
</protein>
<dbReference type="SUPFAM" id="SSF69349">
    <property type="entry name" value="Phage fibre proteins"/>
    <property type="match status" value="2"/>
</dbReference>
<organism evidence="1 2">
    <name type="scientific">Triplophysa tibetana</name>
    <dbReference type="NCBI Taxonomy" id="1572043"/>
    <lineage>
        <taxon>Eukaryota</taxon>
        <taxon>Metazoa</taxon>
        <taxon>Chordata</taxon>
        <taxon>Craniata</taxon>
        <taxon>Vertebrata</taxon>
        <taxon>Euteleostomi</taxon>
        <taxon>Actinopterygii</taxon>
        <taxon>Neopterygii</taxon>
        <taxon>Teleostei</taxon>
        <taxon>Ostariophysi</taxon>
        <taxon>Cypriniformes</taxon>
        <taxon>Nemacheilidae</taxon>
        <taxon>Triplophysa</taxon>
    </lineage>
</organism>
<evidence type="ECO:0000313" key="2">
    <source>
        <dbReference type="Proteomes" id="UP000324632"/>
    </source>
</evidence>